<feature type="region of interest" description="Disordered" evidence="6">
    <location>
        <begin position="199"/>
        <end position="277"/>
    </location>
</feature>
<dbReference type="SUPFAM" id="SSF140741">
    <property type="entry name" value="RUN domain-like"/>
    <property type="match status" value="1"/>
</dbReference>
<dbReference type="AlphaFoldDB" id="A0A1B6KYT5"/>
<gene>
    <name evidence="8" type="ORF">g.28108</name>
</gene>
<keyword evidence="3" id="KW-0967">Endosome</keyword>
<dbReference type="SMART" id="SM01175">
    <property type="entry name" value="DUF4206"/>
    <property type="match status" value="1"/>
</dbReference>
<dbReference type="GO" id="GO:1901981">
    <property type="term" value="F:phosphatidylinositol phosphate binding"/>
    <property type="evidence" value="ECO:0007669"/>
    <property type="project" value="TreeGrafter"/>
</dbReference>
<organism evidence="8">
    <name type="scientific">Graphocephala atropunctata</name>
    <dbReference type="NCBI Taxonomy" id="36148"/>
    <lineage>
        <taxon>Eukaryota</taxon>
        <taxon>Metazoa</taxon>
        <taxon>Ecdysozoa</taxon>
        <taxon>Arthropoda</taxon>
        <taxon>Hexapoda</taxon>
        <taxon>Insecta</taxon>
        <taxon>Pterygota</taxon>
        <taxon>Neoptera</taxon>
        <taxon>Paraneoptera</taxon>
        <taxon>Hemiptera</taxon>
        <taxon>Auchenorrhyncha</taxon>
        <taxon>Membracoidea</taxon>
        <taxon>Cicadellidae</taxon>
        <taxon>Cicadellinae</taxon>
        <taxon>Cicadellini</taxon>
        <taxon>Graphocephala</taxon>
    </lineage>
</organism>
<keyword evidence="2" id="KW-0597">Phosphoprotein</keyword>
<feature type="domain" description="RUN" evidence="7">
    <location>
        <begin position="28"/>
        <end position="156"/>
    </location>
</feature>
<evidence type="ECO:0000313" key="8">
    <source>
        <dbReference type="EMBL" id="JAT16607.1"/>
    </source>
</evidence>
<dbReference type="PANTHER" id="PTHR45971:SF1">
    <property type="entry name" value="RUBICON, ISOFORM A"/>
    <property type="match status" value="1"/>
</dbReference>
<keyword evidence="4" id="KW-0072">Autophagy</keyword>
<dbReference type="PANTHER" id="PTHR45971">
    <property type="entry name" value="PHOX (PX) DOMAIN-CONTAINING PROTEIN"/>
    <property type="match status" value="1"/>
</dbReference>
<protein>
    <recommendedName>
        <fullName evidence="7">RUN domain-containing protein</fullName>
    </recommendedName>
</protein>
<feature type="region of interest" description="Disordered" evidence="6">
    <location>
        <begin position="518"/>
        <end position="563"/>
    </location>
</feature>
<sequence>MDDVYQQLLHQLKTTVEGLLVSQVTNVWHVYGGLNRLHNVISKIFKNGCKTLNQEAEEPDCWVFIQGLSWLQPTLAASPTFISEAGTRDKAATWIYKSLESHTLSQKLAWLLSDKEHLTNCFEPTAFLCQLQYSEAVLICLRAVEENQLSLLTDIDPSLFLTKWKAHRRCSSFPDAMQRVAKPRIKLTPPPDTELAAISTPTCSSPGVPATAESTLSATTTHPPPLRTWRSLPSLLDTTTATTTDSSKPQPPKSAPVSRRPCTLPSSPAIHPVQSQPNMREPKAISPVVLTIDYKQLQKDTHVTKGILKNKGNRTSSVNELIVLKDVSKTEPILIKNHHQRNDLNVSTTSSTASSDMLEGKRVPRRIHEISNSIYEETDSSYMDSSSLRSFQRRVRLKSSGVKYGLKNGRKKSFMESGGKSVQPMSTGFFPRPAQGQSLASFLSSGQFAGATAELDRENAHFAISEAMIAAIEQVKFNIWTNTGEDTIEESDEEINRLKQRIRLRRRQKQEEKRHSVLELSLLSDGRTDTTTTESVSPLSTSPGGSSGSISTEGVDDLEIDDNTSSNLTRLSQSGLSLSLASLFSEAELSRPPGGNGSTGGGSELVMSAEGVALALLRRFSDKQLPRASDIQWLVSEQEACGQRLLPLPTSWPVSPDEAESQDMRLATSLRGTVEWAPPRPQIIFTPHPAPDRRTLMSKQNYRCAGCGMQVAQQYANKFRYCEYLGRYFCTGCHTNQLAVIPGRIIQKWDFTRCAVSIFSYRLLDQMASDPLFNINDLNASLYKIRVLDKTRVYRLQLHYLKDFLTTCRFAIEQVASVQAFLEVTPPYFLAEPHVYSLQDLVQVKMGELSENLKDLVQMSLFHVKDCVLCQGRGYMCEVCKMPEVIFPWQLTKVHRCPICGNCFHMSCFTTQTQCGRCSRQHTRRKNSILTVD</sequence>
<reference evidence="8" key="1">
    <citation type="submission" date="2015-11" db="EMBL/GenBank/DDBJ databases">
        <title>De novo transcriptome assembly of four potential Pierce s Disease insect vectors from Arizona vineyards.</title>
        <authorList>
            <person name="Tassone E.E."/>
        </authorList>
    </citation>
    <scope>NUCLEOTIDE SEQUENCE</scope>
</reference>
<feature type="compositionally biased region" description="Low complexity" evidence="6">
    <location>
        <begin position="210"/>
        <end position="221"/>
    </location>
</feature>
<keyword evidence="5" id="KW-0175">Coiled coil</keyword>
<proteinExistence type="predicted"/>
<evidence type="ECO:0000256" key="2">
    <source>
        <dbReference type="ARBA" id="ARBA00022553"/>
    </source>
</evidence>
<dbReference type="Pfam" id="PF21054">
    <property type="entry name" value="RUBC_PIKBD"/>
    <property type="match status" value="1"/>
</dbReference>
<dbReference type="PROSITE" id="PS50826">
    <property type="entry name" value="RUN"/>
    <property type="match status" value="1"/>
</dbReference>
<feature type="compositionally biased region" description="Low complexity" evidence="6">
    <location>
        <begin position="231"/>
        <end position="247"/>
    </location>
</feature>
<evidence type="ECO:0000256" key="6">
    <source>
        <dbReference type="SAM" id="MobiDB-lite"/>
    </source>
</evidence>
<dbReference type="GO" id="GO:0005770">
    <property type="term" value="C:late endosome"/>
    <property type="evidence" value="ECO:0007669"/>
    <property type="project" value="UniProtKB-SubCell"/>
</dbReference>
<feature type="compositionally biased region" description="Low complexity" evidence="6">
    <location>
        <begin position="535"/>
        <end position="553"/>
    </location>
</feature>
<dbReference type="EMBL" id="GEBQ01023370">
    <property type="protein sequence ID" value="JAT16607.1"/>
    <property type="molecule type" value="Transcribed_RNA"/>
</dbReference>
<evidence type="ECO:0000259" key="7">
    <source>
        <dbReference type="PROSITE" id="PS50826"/>
    </source>
</evidence>
<dbReference type="CDD" id="cd17686">
    <property type="entry name" value="RUN_RUBCN"/>
    <property type="match status" value="1"/>
</dbReference>
<evidence type="ECO:0000256" key="5">
    <source>
        <dbReference type="SAM" id="Coils"/>
    </source>
</evidence>
<feature type="coiled-coil region" evidence="5">
    <location>
        <begin position="488"/>
        <end position="515"/>
    </location>
</feature>
<dbReference type="InterPro" id="IPR052428">
    <property type="entry name" value="Autophagy_HostDef_Reg"/>
</dbReference>
<dbReference type="Pfam" id="PF13901">
    <property type="entry name" value="RH_dom"/>
    <property type="match status" value="1"/>
</dbReference>
<dbReference type="GO" id="GO:0006914">
    <property type="term" value="P:autophagy"/>
    <property type="evidence" value="ECO:0007669"/>
    <property type="project" value="UniProtKB-KW"/>
</dbReference>
<dbReference type="InterPro" id="IPR048569">
    <property type="entry name" value="RUBC_PIKBD"/>
</dbReference>
<evidence type="ECO:0000256" key="1">
    <source>
        <dbReference type="ARBA" id="ARBA00004603"/>
    </source>
</evidence>
<accession>A0A1B6KYT5</accession>
<dbReference type="InterPro" id="IPR025258">
    <property type="entry name" value="RH_dom"/>
</dbReference>
<comment type="subcellular location">
    <subcellularLocation>
        <location evidence="1">Late endosome</location>
    </subcellularLocation>
</comment>
<evidence type="ECO:0000256" key="3">
    <source>
        <dbReference type="ARBA" id="ARBA00022753"/>
    </source>
</evidence>
<dbReference type="InterPro" id="IPR037213">
    <property type="entry name" value="Run_dom_sf"/>
</dbReference>
<dbReference type="Gene3D" id="1.20.58.900">
    <property type="match status" value="1"/>
</dbReference>
<dbReference type="InterPro" id="IPR004012">
    <property type="entry name" value="Run_dom"/>
</dbReference>
<evidence type="ECO:0000256" key="4">
    <source>
        <dbReference type="ARBA" id="ARBA00023006"/>
    </source>
</evidence>
<name>A0A1B6KYT5_9HEMI</name>